<feature type="region of interest" description="Disordered" evidence="1">
    <location>
        <begin position="171"/>
        <end position="193"/>
    </location>
</feature>
<dbReference type="EMBL" id="LN887662">
    <property type="protein sequence ID" value="CUR42129.1"/>
    <property type="molecule type" value="Genomic_DNA"/>
</dbReference>
<sequence>MDLDLRFVKRIFSTASGFSALLSVCYMNQTGSNANIDIIVIMFLWSNLLTIAGLRLKDSFNQKIGKIFMYAFSLSIIVLIFDCAFKYSMSIPLVCYKIICVLLIIVMTIYFLIVYSYSLTNKEIEKQIKESVAEVSKTFEQTVNDLSNKVDEMGGWQEFLKTDVGRQMAKEVKKYSSSKTPRDFRKHRKKGKR</sequence>
<proteinExistence type="predicted"/>
<feature type="transmembrane region" description="Helical" evidence="2">
    <location>
        <begin position="68"/>
        <end position="88"/>
    </location>
</feature>
<dbReference type="AlphaFoldDB" id="A0A0U5FD50"/>
<evidence type="ECO:0000313" key="3">
    <source>
        <dbReference type="EMBL" id="CUR42129.1"/>
    </source>
</evidence>
<evidence type="ECO:0000313" key="4">
    <source>
        <dbReference type="Proteomes" id="UP000235484"/>
    </source>
</evidence>
<reference evidence="4" key="1">
    <citation type="submission" date="2015-10" db="EMBL/GenBank/DDBJ databases">
        <authorList>
            <person name="Crossman L.C."/>
        </authorList>
    </citation>
    <scope>NUCLEOTIDE SEQUENCE [LARGE SCALE GENOMIC DNA]</scope>
    <source>
        <strain evidence="4">20-2</strain>
    </source>
</reference>
<keyword evidence="2" id="KW-0472">Membrane</keyword>
<gene>
    <name evidence="3" type="ORF">LRLP16767_LR202_01909</name>
</gene>
<dbReference type="Proteomes" id="UP000235484">
    <property type="component" value="Unassembled WGS sequence"/>
</dbReference>
<evidence type="ECO:0000256" key="1">
    <source>
        <dbReference type="SAM" id="MobiDB-lite"/>
    </source>
</evidence>
<keyword evidence="2" id="KW-1133">Transmembrane helix</keyword>
<feature type="compositionally biased region" description="Basic residues" evidence="1">
    <location>
        <begin position="184"/>
        <end position="193"/>
    </location>
</feature>
<keyword evidence="2" id="KW-0812">Transmembrane</keyword>
<evidence type="ECO:0000256" key="2">
    <source>
        <dbReference type="SAM" id="Phobius"/>
    </source>
</evidence>
<feature type="transmembrane region" description="Helical" evidence="2">
    <location>
        <begin position="94"/>
        <end position="117"/>
    </location>
</feature>
<name>A0A0U5FD50_LIMRT</name>
<organism evidence="3 4">
    <name type="scientific">Limosilactobacillus reuteri</name>
    <name type="common">Lactobacillus reuteri</name>
    <dbReference type="NCBI Taxonomy" id="1598"/>
    <lineage>
        <taxon>Bacteria</taxon>
        <taxon>Bacillati</taxon>
        <taxon>Bacillota</taxon>
        <taxon>Bacilli</taxon>
        <taxon>Lactobacillales</taxon>
        <taxon>Lactobacillaceae</taxon>
        <taxon>Limosilactobacillus</taxon>
    </lineage>
</organism>
<accession>A0A0U5FD50</accession>
<feature type="transmembrane region" description="Helical" evidence="2">
    <location>
        <begin position="35"/>
        <end position="56"/>
    </location>
</feature>
<dbReference type="RefSeq" id="WP_102816839.1">
    <property type="nucleotide sequence ID" value="NZ_LN887662.1"/>
</dbReference>
<protein>
    <submittedName>
        <fullName evidence="3">Uncharacterized protein</fullName>
    </submittedName>
</protein>